<dbReference type="OrthoDB" id="671595at2759"/>
<gene>
    <name evidence="5" type="primary">RvY_14812-1</name>
    <name evidence="5" type="synonym">RvY_14812.1</name>
    <name evidence="5" type="ORF">RvY_14812</name>
</gene>
<dbReference type="GO" id="GO:0004867">
    <property type="term" value="F:serine-type endopeptidase inhibitor activity"/>
    <property type="evidence" value="ECO:0007669"/>
    <property type="project" value="InterPro"/>
</dbReference>
<evidence type="ECO:0000256" key="3">
    <source>
        <dbReference type="SAM" id="SignalP"/>
    </source>
</evidence>
<dbReference type="InterPro" id="IPR000215">
    <property type="entry name" value="Serpin_fam"/>
</dbReference>
<accession>A0A1D1VZT2</accession>
<evidence type="ECO:0000259" key="4">
    <source>
        <dbReference type="SMART" id="SM00093"/>
    </source>
</evidence>
<feature type="signal peptide" evidence="3">
    <location>
        <begin position="1"/>
        <end position="20"/>
    </location>
</feature>
<dbReference type="Gene3D" id="3.30.497.10">
    <property type="entry name" value="Antithrombin, subunit I, domain 2"/>
    <property type="match status" value="1"/>
</dbReference>
<keyword evidence="3" id="KW-0732">Signal</keyword>
<dbReference type="SMART" id="SM00093">
    <property type="entry name" value="SERPIN"/>
    <property type="match status" value="1"/>
</dbReference>
<dbReference type="PROSITE" id="PS00284">
    <property type="entry name" value="SERPIN"/>
    <property type="match status" value="1"/>
</dbReference>
<dbReference type="Gene3D" id="2.30.39.10">
    <property type="entry name" value="Alpha-1-antitrypsin, domain 1"/>
    <property type="match status" value="1"/>
</dbReference>
<feature type="domain" description="Serpin" evidence="4">
    <location>
        <begin position="59"/>
        <end position="446"/>
    </location>
</feature>
<keyword evidence="6" id="KW-1185">Reference proteome</keyword>
<dbReference type="CDD" id="cd19590">
    <property type="entry name" value="serpin_thermopin-like"/>
    <property type="match status" value="1"/>
</dbReference>
<dbReference type="InterPro" id="IPR036186">
    <property type="entry name" value="Serpin_sf"/>
</dbReference>
<dbReference type="GO" id="GO:0005615">
    <property type="term" value="C:extracellular space"/>
    <property type="evidence" value="ECO:0007669"/>
    <property type="project" value="InterPro"/>
</dbReference>
<dbReference type="Pfam" id="PF00079">
    <property type="entry name" value="Serpin"/>
    <property type="match status" value="1"/>
</dbReference>
<dbReference type="InterPro" id="IPR042178">
    <property type="entry name" value="Serpin_sf_1"/>
</dbReference>
<dbReference type="InterPro" id="IPR042185">
    <property type="entry name" value="Serpin_sf_2"/>
</dbReference>
<dbReference type="EMBL" id="BDGG01000011">
    <property type="protein sequence ID" value="GAV04544.1"/>
    <property type="molecule type" value="Genomic_DNA"/>
</dbReference>
<dbReference type="PANTHER" id="PTHR11461:SF211">
    <property type="entry name" value="GH10112P-RELATED"/>
    <property type="match status" value="1"/>
</dbReference>
<reference evidence="5 6" key="1">
    <citation type="journal article" date="2016" name="Nat. Commun.">
        <title>Extremotolerant tardigrade genome and improved radiotolerance of human cultured cells by tardigrade-unique protein.</title>
        <authorList>
            <person name="Hashimoto T."/>
            <person name="Horikawa D.D."/>
            <person name="Saito Y."/>
            <person name="Kuwahara H."/>
            <person name="Kozuka-Hata H."/>
            <person name="Shin-I T."/>
            <person name="Minakuchi Y."/>
            <person name="Ohishi K."/>
            <person name="Motoyama A."/>
            <person name="Aizu T."/>
            <person name="Enomoto A."/>
            <person name="Kondo K."/>
            <person name="Tanaka S."/>
            <person name="Hara Y."/>
            <person name="Koshikawa S."/>
            <person name="Sagara H."/>
            <person name="Miura T."/>
            <person name="Yokobori S."/>
            <person name="Miyagawa K."/>
            <person name="Suzuki Y."/>
            <person name="Kubo T."/>
            <person name="Oyama M."/>
            <person name="Kohara Y."/>
            <person name="Fujiyama A."/>
            <person name="Arakawa K."/>
            <person name="Katayama T."/>
            <person name="Toyoda A."/>
            <person name="Kunieda T."/>
        </authorList>
    </citation>
    <scope>NUCLEOTIDE SEQUENCE [LARGE SCALE GENOMIC DNA]</scope>
    <source>
        <strain evidence="5 6">YOKOZUNA-1</strain>
    </source>
</reference>
<comment type="caution">
    <text evidence="5">The sequence shown here is derived from an EMBL/GenBank/DDBJ whole genome shotgun (WGS) entry which is preliminary data.</text>
</comment>
<dbReference type="AlphaFoldDB" id="A0A1D1VZT2"/>
<evidence type="ECO:0000256" key="1">
    <source>
        <dbReference type="ARBA" id="ARBA00009500"/>
    </source>
</evidence>
<sequence length="446" mass="49027">MNRLVGTIAFLLFVTKHAQAAYGSYGNYNSTTTTTTPSTVTPYQNTSVTLQAPLNDFALRLYKLILEDPSIAAQNFFYSPTSIVSALMLVYAGAKGDTKNEMTTALGLQDQVSQGVDVLASFQSILNVFRPGPVINGSAAYDLSLANRAYIEQTFDVLASYIRTIKTSLNSTLGLADFINKAEGARSEINQWVSQQTNSKITELLPQGSVNEFTRLVLVNAIYFKAAWADEFDERLTSKRPFTNLDGSTNQVDMMSKFKATMLYLDRAGEMGCALGVPAFQMVSIPYKSNELSLLIFLPRDASADGLRNFQQSIFSGFPDRFLSEARNRTIDSLILPKFTITTTLQPKDALQRNIFSGIFQLFNPDTADLTGISAVKPLFVSDIIHQAFIEVNERGTEAAAATSVLGSATSFNPDPVNFVADHPFIFVIRDERSGLVIFMGRVTKL</sequence>
<dbReference type="PANTHER" id="PTHR11461">
    <property type="entry name" value="SERINE PROTEASE INHIBITOR, SERPIN"/>
    <property type="match status" value="1"/>
</dbReference>
<evidence type="ECO:0000313" key="6">
    <source>
        <dbReference type="Proteomes" id="UP000186922"/>
    </source>
</evidence>
<dbReference type="STRING" id="947166.A0A1D1VZT2"/>
<dbReference type="Proteomes" id="UP000186922">
    <property type="component" value="Unassembled WGS sequence"/>
</dbReference>
<dbReference type="InterPro" id="IPR023796">
    <property type="entry name" value="Serpin_dom"/>
</dbReference>
<protein>
    <recommendedName>
        <fullName evidence="4">Serpin domain-containing protein</fullName>
    </recommendedName>
</protein>
<organism evidence="5 6">
    <name type="scientific">Ramazzottius varieornatus</name>
    <name type="common">Water bear</name>
    <name type="synonym">Tardigrade</name>
    <dbReference type="NCBI Taxonomy" id="947166"/>
    <lineage>
        <taxon>Eukaryota</taxon>
        <taxon>Metazoa</taxon>
        <taxon>Ecdysozoa</taxon>
        <taxon>Tardigrada</taxon>
        <taxon>Eutardigrada</taxon>
        <taxon>Parachela</taxon>
        <taxon>Hypsibioidea</taxon>
        <taxon>Ramazzottiidae</taxon>
        <taxon>Ramazzottius</taxon>
    </lineage>
</organism>
<evidence type="ECO:0000256" key="2">
    <source>
        <dbReference type="RuleBase" id="RU000411"/>
    </source>
</evidence>
<dbReference type="InterPro" id="IPR023795">
    <property type="entry name" value="Serpin_CS"/>
</dbReference>
<evidence type="ECO:0000313" key="5">
    <source>
        <dbReference type="EMBL" id="GAV04544.1"/>
    </source>
</evidence>
<proteinExistence type="inferred from homology"/>
<name>A0A1D1VZT2_RAMVA</name>
<comment type="similarity">
    <text evidence="1 2">Belongs to the serpin family.</text>
</comment>
<feature type="chain" id="PRO_5008899031" description="Serpin domain-containing protein" evidence="3">
    <location>
        <begin position="21"/>
        <end position="446"/>
    </location>
</feature>
<dbReference type="SUPFAM" id="SSF56574">
    <property type="entry name" value="Serpins"/>
    <property type="match status" value="1"/>
</dbReference>